<protein>
    <submittedName>
        <fullName evidence="2">Uncharacterized protein</fullName>
    </submittedName>
</protein>
<keyword evidence="3" id="KW-1185">Reference proteome</keyword>
<dbReference type="AlphaFoldDB" id="A0AAP3E681"/>
<keyword evidence="1" id="KW-0175">Coiled coil</keyword>
<name>A0AAP3E681_9EURY</name>
<evidence type="ECO:0000313" key="2">
    <source>
        <dbReference type="EMBL" id="MCU4752383.1"/>
    </source>
</evidence>
<feature type="coiled-coil region" evidence="1">
    <location>
        <begin position="113"/>
        <end position="154"/>
    </location>
</feature>
<dbReference type="EMBL" id="JAOPJZ010000006">
    <property type="protein sequence ID" value="MCU4752383.1"/>
    <property type="molecule type" value="Genomic_DNA"/>
</dbReference>
<comment type="caution">
    <text evidence="2">The sequence shown here is derived from an EMBL/GenBank/DDBJ whole genome shotgun (WGS) entry which is preliminary data.</text>
</comment>
<proteinExistence type="predicted"/>
<gene>
    <name evidence="2" type="ORF">OB919_10350</name>
</gene>
<feature type="coiled-coil region" evidence="1">
    <location>
        <begin position="179"/>
        <end position="206"/>
    </location>
</feature>
<evidence type="ECO:0000256" key="1">
    <source>
        <dbReference type="SAM" id="Coils"/>
    </source>
</evidence>
<evidence type="ECO:0000313" key="3">
    <source>
        <dbReference type="Proteomes" id="UP001321047"/>
    </source>
</evidence>
<reference evidence="2 3" key="1">
    <citation type="submission" date="2022-09" db="EMBL/GenBank/DDBJ databases">
        <title>Enrichment on poylsaccharides allowed isolation of novel metabolic and taxonomic groups of Haloarchaea.</title>
        <authorList>
            <person name="Sorokin D.Y."/>
            <person name="Elcheninov A.G."/>
            <person name="Khizhniak T.V."/>
            <person name="Kolganova T.V."/>
            <person name="Kublanov I.V."/>
        </authorList>
    </citation>
    <scope>NUCLEOTIDE SEQUENCE [LARGE SCALE GENOMIC DNA]</scope>
    <source>
        <strain evidence="2 3">AArc-curdl1</strain>
    </source>
</reference>
<sequence>MTEIDDTSETILAILAGNGGEADVGEIKDAIDNRLPNGKEIDYSSIHHRCSPNRDGVLYEEGLVEPAGTDPRGGGTRDATIYALVDGALSEVKRRNDVDIRDARDAEEVIEAVERVEETITRFDAHLDELEDRIEDLEDDVGENETTINRLERVKLETDDLRQALSGWSESIDHAVSTSEKAEELAEANETSIEALEGDVEQIDEQRLPKVEQRADEAYQNTKDNLDYIQQIWGTLNIADYLREETTLKEWLKENYRQKRF</sequence>
<organism evidence="2 3">
    <name type="scientific">Natronosalvus hydrolyticus</name>
    <dbReference type="NCBI Taxonomy" id="2979988"/>
    <lineage>
        <taxon>Archaea</taxon>
        <taxon>Methanobacteriati</taxon>
        <taxon>Methanobacteriota</taxon>
        <taxon>Stenosarchaea group</taxon>
        <taxon>Halobacteria</taxon>
        <taxon>Halobacteriales</taxon>
        <taxon>Natrialbaceae</taxon>
        <taxon>Natronosalvus</taxon>
    </lineage>
</organism>
<accession>A0AAP3E681</accession>
<dbReference type="Proteomes" id="UP001321047">
    <property type="component" value="Unassembled WGS sequence"/>
</dbReference>
<dbReference type="RefSeq" id="WP_342808723.1">
    <property type="nucleotide sequence ID" value="NZ_JAOPJZ010000006.1"/>
</dbReference>